<feature type="non-terminal residue" evidence="1">
    <location>
        <position position="65"/>
    </location>
</feature>
<gene>
    <name evidence="1" type="ORF">HaLaN_31268</name>
</gene>
<sequence length="65" mass="6967">NPFREGLTVKAAVVNAGTALRSVLVHLAPVATRCLITLWRKLQAWQPVAAPAAAHKADVEARLEV</sequence>
<name>A0A6A0AJ68_HAELA</name>
<dbReference type="AlphaFoldDB" id="A0A6A0AJ68"/>
<keyword evidence="2" id="KW-1185">Reference proteome</keyword>
<reference evidence="1 2" key="1">
    <citation type="submission" date="2020-02" db="EMBL/GenBank/DDBJ databases">
        <title>Draft genome sequence of Haematococcus lacustris strain NIES-144.</title>
        <authorList>
            <person name="Morimoto D."/>
            <person name="Nakagawa S."/>
            <person name="Yoshida T."/>
            <person name="Sawayama S."/>
        </authorList>
    </citation>
    <scope>NUCLEOTIDE SEQUENCE [LARGE SCALE GENOMIC DNA]</scope>
    <source>
        <strain evidence="1 2">NIES-144</strain>
    </source>
</reference>
<protein>
    <submittedName>
        <fullName evidence="1">Uncharacterized protein</fullName>
    </submittedName>
</protein>
<evidence type="ECO:0000313" key="2">
    <source>
        <dbReference type="Proteomes" id="UP000485058"/>
    </source>
</evidence>
<organism evidence="1 2">
    <name type="scientific">Haematococcus lacustris</name>
    <name type="common">Green alga</name>
    <name type="synonym">Haematococcus pluvialis</name>
    <dbReference type="NCBI Taxonomy" id="44745"/>
    <lineage>
        <taxon>Eukaryota</taxon>
        <taxon>Viridiplantae</taxon>
        <taxon>Chlorophyta</taxon>
        <taxon>core chlorophytes</taxon>
        <taxon>Chlorophyceae</taxon>
        <taxon>CS clade</taxon>
        <taxon>Chlamydomonadales</taxon>
        <taxon>Haematococcaceae</taxon>
        <taxon>Haematococcus</taxon>
    </lineage>
</organism>
<proteinExistence type="predicted"/>
<evidence type="ECO:0000313" key="1">
    <source>
        <dbReference type="EMBL" id="GFH32104.1"/>
    </source>
</evidence>
<dbReference type="Proteomes" id="UP000485058">
    <property type="component" value="Unassembled WGS sequence"/>
</dbReference>
<feature type="non-terminal residue" evidence="1">
    <location>
        <position position="1"/>
    </location>
</feature>
<comment type="caution">
    <text evidence="1">The sequence shown here is derived from an EMBL/GenBank/DDBJ whole genome shotgun (WGS) entry which is preliminary data.</text>
</comment>
<dbReference type="EMBL" id="BLLF01006261">
    <property type="protein sequence ID" value="GFH32104.1"/>
    <property type="molecule type" value="Genomic_DNA"/>
</dbReference>
<accession>A0A6A0AJ68</accession>